<dbReference type="SUPFAM" id="SSF50156">
    <property type="entry name" value="PDZ domain-like"/>
    <property type="match status" value="1"/>
</dbReference>
<dbReference type="InterPro" id="IPR051201">
    <property type="entry name" value="Chloro_Bact_Ser_Proteases"/>
</dbReference>
<dbReference type="InterPro" id="IPR036034">
    <property type="entry name" value="PDZ_sf"/>
</dbReference>
<evidence type="ECO:0000256" key="2">
    <source>
        <dbReference type="ARBA" id="ARBA00022670"/>
    </source>
</evidence>
<dbReference type="Pfam" id="PF13180">
    <property type="entry name" value="PDZ_2"/>
    <property type="match status" value="1"/>
</dbReference>
<sequence length="450" mass="45184">MTDETGRRDQEEPEDNGAGHDATHPIGDDRPGPEWGPRHEYPSHAAHGGAWGGYGTGTPGGPAQPPYTGAHQAGGAGADPGRGGRPRRTVPLWSLAAVTLPVALVAAGIGGLIGGRIGADEPSLSSSGRLANEVPEGVPSRPPDTIAGVAQRVNPSVVSIQGAGAQSSGNGSGFVIRDDYVVTNDHVTAALEGQGIEIVYSDGSTSSASVVGSSPGSDLAVLDPADPVDVEPLEFGDSDAVTVGDTVIAVGAPLGLEGTVTSGIISAVERPVTVGEQGSETYINALQTDAAINPGNSGGPLVDARGRVIGVNSAIATMGGPTGEQTGSIGLGFAIPSAQAERVVGQLIETGRAPHAVIGALLDTRYQEEGALIAESGGGGEEAVQQGGPADEAGLRPGDVIVEFDGTAVRGSDQLITLIRGKLPGDRVDVVYERDGERRTTTLTLGASEE</sequence>
<dbReference type="Proteomes" id="UP000190637">
    <property type="component" value="Unassembled WGS sequence"/>
</dbReference>
<evidence type="ECO:0000256" key="5">
    <source>
        <dbReference type="SAM" id="Phobius"/>
    </source>
</evidence>
<dbReference type="STRING" id="1122192.SAMN02745673_04063"/>
<dbReference type="GO" id="GO:0004252">
    <property type="term" value="F:serine-type endopeptidase activity"/>
    <property type="evidence" value="ECO:0007669"/>
    <property type="project" value="InterPro"/>
</dbReference>
<protein>
    <submittedName>
        <fullName evidence="7">Putative serine protease PepD</fullName>
    </submittedName>
</protein>
<reference evidence="7 8" key="1">
    <citation type="submission" date="2017-02" db="EMBL/GenBank/DDBJ databases">
        <authorList>
            <person name="Peterson S.W."/>
        </authorList>
    </citation>
    <scope>NUCLEOTIDE SEQUENCE [LARGE SCALE GENOMIC DNA]</scope>
    <source>
        <strain evidence="7 8">DSM 45154</strain>
    </source>
</reference>
<feature type="compositionally biased region" description="Gly residues" evidence="4">
    <location>
        <begin position="72"/>
        <end position="83"/>
    </location>
</feature>
<dbReference type="Gene3D" id="2.30.42.10">
    <property type="match status" value="1"/>
</dbReference>
<feature type="transmembrane region" description="Helical" evidence="5">
    <location>
        <begin position="92"/>
        <end position="113"/>
    </location>
</feature>
<evidence type="ECO:0000313" key="8">
    <source>
        <dbReference type="Proteomes" id="UP000190637"/>
    </source>
</evidence>
<keyword evidence="3" id="KW-0378">Hydrolase</keyword>
<dbReference type="PRINTS" id="PR00834">
    <property type="entry name" value="PROTEASES2C"/>
</dbReference>
<comment type="similarity">
    <text evidence="1">Belongs to the peptidase S1C family.</text>
</comment>
<feature type="compositionally biased region" description="Gly residues" evidence="4">
    <location>
        <begin position="49"/>
        <end position="60"/>
    </location>
</feature>
<dbReference type="Pfam" id="PF13365">
    <property type="entry name" value="Trypsin_2"/>
    <property type="match status" value="1"/>
</dbReference>
<feature type="region of interest" description="Disordered" evidence="4">
    <location>
        <begin position="1"/>
        <end position="87"/>
    </location>
</feature>
<keyword evidence="5" id="KW-0812">Transmembrane</keyword>
<evidence type="ECO:0000256" key="1">
    <source>
        <dbReference type="ARBA" id="ARBA00010541"/>
    </source>
</evidence>
<evidence type="ECO:0000256" key="4">
    <source>
        <dbReference type="SAM" id="MobiDB-lite"/>
    </source>
</evidence>
<gene>
    <name evidence="7" type="ORF">SAMN02745673_04063</name>
</gene>
<keyword evidence="5" id="KW-1133">Transmembrane helix</keyword>
<accession>A0A1T4SXN5</accession>
<organism evidence="7 8">
    <name type="scientific">Marinactinospora thermotolerans DSM 45154</name>
    <dbReference type="NCBI Taxonomy" id="1122192"/>
    <lineage>
        <taxon>Bacteria</taxon>
        <taxon>Bacillati</taxon>
        <taxon>Actinomycetota</taxon>
        <taxon>Actinomycetes</taxon>
        <taxon>Streptosporangiales</taxon>
        <taxon>Nocardiopsidaceae</taxon>
        <taxon>Marinactinospora</taxon>
    </lineage>
</organism>
<dbReference type="InterPro" id="IPR001940">
    <property type="entry name" value="Peptidase_S1C"/>
</dbReference>
<keyword evidence="8" id="KW-1185">Reference proteome</keyword>
<proteinExistence type="inferred from homology"/>
<keyword evidence="2 7" id="KW-0645">Protease</keyword>
<dbReference type="PROSITE" id="PS50106">
    <property type="entry name" value="PDZ"/>
    <property type="match status" value="1"/>
</dbReference>
<dbReference type="SMART" id="SM00228">
    <property type="entry name" value="PDZ"/>
    <property type="match status" value="1"/>
</dbReference>
<dbReference type="InterPro" id="IPR009003">
    <property type="entry name" value="Peptidase_S1_PA"/>
</dbReference>
<feature type="compositionally biased region" description="Basic and acidic residues" evidence="4">
    <location>
        <begin position="17"/>
        <end position="42"/>
    </location>
</feature>
<evidence type="ECO:0000313" key="7">
    <source>
        <dbReference type="EMBL" id="SKA32671.1"/>
    </source>
</evidence>
<dbReference type="InterPro" id="IPR043504">
    <property type="entry name" value="Peptidase_S1_PA_chymotrypsin"/>
</dbReference>
<dbReference type="InterPro" id="IPR001478">
    <property type="entry name" value="PDZ"/>
</dbReference>
<dbReference type="SUPFAM" id="SSF50494">
    <property type="entry name" value="Trypsin-like serine proteases"/>
    <property type="match status" value="1"/>
</dbReference>
<dbReference type="OrthoDB" id="9758917at2"/>
<feature type="compositionally biased region" description="Basic and acidic residues" evidence="4">
    <location>
        <begin position="1"/>
        <end position="10"/>
    </location>
</feature>
<dbReference type="GO" id="GO:0006508">
    <property type="term" value="P:proteolysis"/>
    <property type="evidence" value="ECO:0007669"/>
    <property type="project" value="UniProtKB-KW"/>
</dbReference>
<name>A0A1T4SXN5_9ACTN</name>
<keyword evidence="5" id="KW-0472">Membrane</keyword>
<dbReference type="PANTHER" id="PTHR43343:SF3">
    <property type="entry name" value="PROTEASE DO-LIKE 8, CHLOROPLASTIC"/>
    <property type="match status" value="1"/>
</dbReference>
<dbReference type="EMBL" id="FUWS01000012">
    <property type="protein sequence ID" value="SKA32671.1"/>
    <property type="molecule type" value="Genomic_DNA"/>
</dbReference>
<dbReference type="RefSeq" id="WP_078763324.1">
    <property type="nucleotide sequence ID" value="NZ_FUWS01000012.1"/>
</dbReference>
<dbReference type="AlphaFoldDB" id="A0A1T4SXN5"/>
<dbReference type="PANTHER" id="PTHR43343">
    <property type="entry name" value="PEPTIDASE S12"/>
    <property type="match status" value="1"/>
</dbReference>
<dbReference type="Gene3D" id="2.40.10.10">
    <property type="entry name" value="Trypsin-like serine proteases"/>
    <property type="match status" value="2"/>
</dbReference>
<evidence type="ECO:0000259" key="6">
    <source>
        <dbReference type="PROSITE" id="PS50106"/>
    </source>
</evidence>
<evidence type="ECO:0000256" key="3">
    <source>
        <dbReference type="ARBA" id="ARBA00022801"/>
    </source>
</evidence>
<feature type="region of interest" description="Disordered" evidence="4">
    <location>
        <begin position="121"/>
        <end position="141"/>
    </location>
</feature>
<feature type="domain" description="PDZ" evidence="6">
    <location>
        <begin position="384"/>
        <end position="411"/>
    </location>
</feature>